<evidence type="ECO:0008006" key="5">
    <source>
        <dbReference type="Google" id="ProtNLM"/>
    </source>
</evidence>
<dbReference type="SUPFAM" id="SSF53098">
    <property type="entry name" value="Ribonuclease H-like"/>
    <property type="match status" value="1"/>
</dbReference>
<feature type="domain" description="RNase H type-1" evidence="1">
    <location>
        <begin position="216"/>
        <end position="336"/>
    </location>
</feature>
<dbReference type="InterPro" id="IPR012337">
    <property type="entry name" value="RNaseH-like_sf"/>
</dbReference>
<evidence type="ECO:0000259" key="2">
    <source>
        <dbReference type="Pfam" id="PF13966"/>
    </source>
</evidence>
<name>A0AAU9RWE7_THLAR</name>
<evidence type="ECO:0000259" key="1">
    <source>
        <dbReference type="Pfam" id="PF13456"/>
    </source>
</evidence>
<sequence>MENSPPKAYPIDHGAKPDNHYESYIRKLIPSTFHMRDEFSWLPKKSGVYSTKSGYTLRSTRSGPRMFPSTGTNVKTSPNLKTFLWKLKNRALHVGETLAMRGITVDSSCKKCGAIKNESHILLHCSFSVRVWDSIPALHKPPPSTPTFISDLLQSCRCMINLPQVGFSSTPFYPWSYTAEEVARKSIRIDKTRVAPLPIRSRYQKKSFPSDINCFVDAAWNPTSGICGLGWIFKTGSEALLRQNSACRSCVDSAFVAEGLRLKSALLDAVSSGIRALNCFSDSKNHITLLTGNGNTVEIQRILHDIRVLSSFFDSICFSFVLRLNNVSADLVATEAFAQAQTTPFVEM</sequence>
<dbReference type="PANTHER" id="PTHR47074:SF49">
    <property type="entry name" value="POLYNUCLEOTIDYL TRANSFERASE, RIBONUCLEASE H-LIKE SUPERFAMILY PROTEIN"/>
    <property type="match status" value="1"/>
</dbReference>
<dbReference type="InterPro" id="IPR036397">
    <property type="entry name" value="RNaseH_sf"/>
</dbReference>
<dbReference type="PANTHER" id="PTHR47074">
    <property type="entry name" value="BNAC02G40300D PROTEIN"/>
    <property type="match status" value="1"/>
</dbReference>
<keyword evidence="4" id="KW-1185">Reference proteome</keyword>
<dbReference type="InterPro" id="IPR044730">
    <property type="entry name" value="RNase_H-like_dom_plant"/>
</dbReference>
<dbReference type="InterPro" id="IPR052929">
    <property type="entry name" value="RNase_H-like_EbsB-rel"/>
</dbReference>
<dbReference type="EMBL" id="OU466859">
    <property type="protein sequence ID" value="CAH2052710.1"/>
    <property type="molecule type" value="Genomic_DNA"/>
</dbReference>
<dbReference type="Proteomes" id="UP000836841">
    <property type="component" value="Chromosome 3"/>
</dbReference>
<dbReference type="InterPro" id="IPR026960">
    <property type="entry name" value="RVT-Znf"/>
</dbReference>
<protein>
    <recommendedName>
        <fullName evidence="5">RNase H type-1 domain-containing protein</fullName>
    </recommendedName>
</protein>
<dbReference type="GO" id="GO:0004523">
    <property type="term" value="F:RNA-DNA hybrid ribonuclease activity"/>
    <property type="evidence" value="ECO:0007669"/>
    <property type="project" value="InterPro"/>
</dbReference>
<dbReference type="AlphaFoldDB" id="A0AAU9RWE7"/>
<dbReference type="InterPro" id="IPR002156">
    <property type="entry name" value="RNaseH_domain"/>
</dbReference>
<accession>A0AAU9RWE7</accession>
<dbReference type="CDD" id="cd06222">
    <property type="entry name" value="RNase_H_like"/>
    <property type="match status" value="1"/>
</dbReference>
<reference evidence="3 4" key="1">
    <citation type="submission" date="2022-03" db="EMBL/GenBank/DDBJ databases">
        <authorList>
            <person name="Nunn A."/>
            <person name="Chopra R."/>
            <person name="Nunn A."/>
            <person name="Contreras Garrido A."/>
        </authorList>
    </citation>
    <scope>NUCLEOTIDE SEQUENCE [LARGE SCALE GENOMIC DNA]</scope>
</reference>
<evidence type="ECO:0000313" key="4">
    <source>
        <dbReference type="Proteomes" id="UP000836841"/>
    </source>
</evidence>
<feature type="domain" description="Reverse transcriptase zinc-binding" evidence="2">
    <location>
        <begin position="49"/>
        <end position="132"/>
    </location>
</feature>
<dbReference type="Gene3D" id="3.30.420.10">
    <property type="entry name" value="Ribonuclease H-like superfamily/Ribonuclease H"/>
    <property type="match status" value="1"/>
</dbReference>
<dbReference type="Pfam" id="PF13966">
    <property type="entry name" value="zf-RVT"/>
    <property type="match status" value="1"/>
</dbReference>
<gene>
    <name evidence="3" type="ORF">TAV2_LOCUS9232</name>
</gene>
<evidence type="ECO:0000313" key="3">
    <source>
        <dbReference type="EMBL" id="CAH2052710.1"/>
    </source>
</evidence>
<proteinExistence type="predicted"/>
<organism evidence="3 4">
    <name type="scientific">Thlaspi arvense</name>
    <name type="common">Field penny-cress</name>
    <dbReference type="NCBI Taxonomy" id="13288"/>
    <lineage>
        <taxon>Eukaryota</taxon>
        <taxon>Viridiplantae</taxon>
        <taxon>Streptophyta</taxon>
        <taxon>Embryophyta</taxon>
        <taxon>Tracheophyta</taxon>
        <taxon>Spermatophyta</taxon>
        <taxon>Magnoliopsida</taxon>
        <taxon>eudicotyledons</taxon>
        <taxon>Gunneridae</taxon>
        <taxon>Pentapetalae</taxon>
        <taxon>rosids</taxon>
        <taxon>malvids</taxon>
        <taxon>Brassicales</taxon>
        <taxon>Brassicaceae</taxon>
        <taxon>Thlaspideae</taxon>
        <taxon>Thlaspi</taxon>
    </lineage>
</organism>
<dbReference type="Pfam" id="PF13456">
    <property type="entry name" value="RVT_3"/>
    <property type="match status" value="1"/>
</dbReference>
<dbReference type="GO" id="GO:0003676">
    <property type="term" value="F:nucleic acid binding"/>
    <property type="evidence" value="ECO:0007669"/>
    <property type="project" value="InterPro"/>
</dbReference>